<dbReference type="AlphaFoldDB" id="A0A2H0BKI3"/>
<organism evidence="2 3">
    <name type="scientific">Candidatus Vogelbacteria bacterium CG22_combo_CG10-13_8_21_14_all_37_9</name>
    <dbReference type="NCBI Taxonomy" id="1975046"/>
    <lineage>
        <taxon>Bacteria</taxon>
        <taxon>Candidatus Vogeliibacteriota</taxon>
    </lineage>
</organism>
<proteinExistence type="predicted"/>
<evidence type="ECO:0000313" key="2">
    <source>
        <dbReference type="EMBL" id="PIP58141.1"/>
    </source>
</evidence>
<gene>
    <name evidence="2" type="ORF">COX02_01715</name>
</gene>
<feature type="region of interest" description="Disordered" evidence="1">
    <location>
        <begin position="196"/>
        <end position="248"/>
    </location>
</feature>
<dbReference type="Proteomes" id="UP000229334">
    <property type="component" value="Unassembled WGS sequence"/>
</dbReference>
<feature type="region of interest" description="Disordered" evidence="1">
    <location>
        <begin position="74"/>
        <end position="122"/>
    </location>
</feature>
<protein>
    <submittedName>
        <fullName evidence="2">Uncharacterized protein</fullName>
    </submittedName>
</protein>
<dbReference type="EMBL" id="PCSX01000028">
    <property type="protein sequence ID" value="PIP58141.1"/>
    <property type="molecule type" value="Genomic_DNA"/>
</dbReference>
<comment type="caution">
    <text evidence="2">The sequence shown here is derived from an EMBL/GenBank/DDBJ whole genome shotgun (WGS) entry which is preliminary data.</text>
</comment>
<sequence>FPTFTKEDLVNLGFAQIYLTLMVDGVGSAPFSAVTLAPITQVENSHRETIIKSSRQAYSAPRVTVEEQISAWQEDGRVANQGKSANGKRSGNSGGGSKAWPAQNANSRPKDVPRPIATEKPVAVSIPSQTIPKSDPKVLEQERNKMVTEKTKTKPISLNQLKNYPQDRPIVKSDKHREELRDALKSAMSLAEQEIKNETPVVVKEKASSLSQSEKIKPEPSSNQPKSDSIVNEVPEGVLRKILAGDND</sequence>
<evidence type="ECO:0000313" key="3">
    <source>
        <dbReference type="Proteomes" id="UP000229334"/>
    </source>
</evidence>
<feature type="compositionally biased region" description="Basic and acidic residues" evidence="1">
    <location>
        <begin position="196"/>
        <end position="207"/>
    </location>
</feature>
<reference evidence="2 3" key="1">
    <citation type="submission" date="2017-09" db="EMBL/GenBank/DDBJ databases">
        <title>Depth-based differentiation of microbial function through sediment-hosted aquifers and enrichment of novel symbionts in the deep terrestrial subsurface.</title>
        <authorList>
            <person name="Probst A.J."/>
            <person name="Ladd B."/>
            <person name="Jarett J.K."/>
            <person name="Geller-Mcgrath D.E."/>
            <person name="Sieber C.M."/>
            <person name="Emerson J.B."/>
            <person name="Anantharaman K."/>
            <person name="Thomas B.C."/>
            <person name="Malmstrom R."/>
            <person name="Stieglmeier M."/>
            <person name="Klingl A."/>
            <person name="Woyke T."/>
            <person name="Ryan C.M."/>
            <person name="Banfield J.F."/>
        </authorList>
    </citation>
    <scope>NUCLEOTIDE SEQUENCE [LARGE SCALE GENOMIC DNA]</scope>
    <source>
        <strain evidence="2">CG22_combo_CG10-13_8_21_14_all_37_9</strain>
    </source>
</reference>
<feature type="compositionally biased region" description="Low complexity" evidence="1">
    <location>
        <begin position="82"/>
        <end position="91"/>
    </location>
</feature>
<name>A0A2H0BKI3_9BACT</name>
<feature type="non-terminal residue" evidence="2">
    <location>
        <position position="1"/>
    </location>
</feature>
<evidence type="ECO:0000256" key="1">
    <source>
        <dbReference type="SAM" id="MobiDB-lite"/>
    </source>
</evidence>
<feature type="compositionally biased region" description="Polar residues" evidence="1">
    <location>
        <begin position="220"/>
        <end position="230"/>
    </location>
</feature>
<accession>A0A2H0BKI3</accession>